<dbReference type="Pfam" id="PF13489">
    <property type="entry name" value="Methyltransf_23"/>
    <property type="match status" value="1"/>
</dbReference>
<reference evidence="1 2" key="1">
    <citation type="submission" date="2016-08" db="EMBL/GenBank/DDBJ databases">
        <authorList>
            <consortium name="Lentinula edodes genome sequencing consortium"/>
            <person name="Sakamoto Y."/>
            <person name="Nakade K."/>
            <person name="Sato S."/>
            <person name="Yoshida Y."/>
            <person name="Miyazaki K."/>
            <person name="Natsume S."/>
            <person name="Konno N."/>
        </authorList>
    </citation>
    <scope>NUCLEOTIDE SEQUENCE [LARGE SCALE GENOMIC DNA]</scope>
    <source>
        <strain evidence="1 2">NBRC 111202</strain>
    </source>
</reference>
<evidence type="ECO:0000313" key="1">
    <source>
        <dbReference type="EMBL" id="GAW02524.1"/>
    </source>
</evidence>
<dbReference type="STRING" id="5353.A0A1Q3E5Z3"/>
<dbReference type="SUPFAM" id="SSF53335">
    <property type="entry name" value="S-adenosyl-L-methionine-dependent methyltransferases"/>
    <property type="match status" value="1"/>
</dbReference>
<proteinExistence type="predicted"/>
<name>A0A1Q3E5Z3_LENED</name>
<dbReference type="InterPro" id="IPR029063">
    <property type="entry name" value="SAM-dependent_MTases_sf"/>
</dbReference>
<dbReference type="PANTHER" id="PTHR43591">
    <property type="entry name" value="METHYLTRANSFERASE"/>
    <property type="match status" value="1"/>
</dbReference>
<organism evidence="1 2">
    <name type="scientific">Lentinula edodes</name>
    <name type="common">Shiitake mushroom</name>
    <name type="synonym">Lentinus edodes</name>
    <dbReference type="NCBI Taxonomy" id="5353"/>
    <lineage>
        <taxon>Eukaryota</taxon>
        <taxon>Fungi</taxon>
        <taxon>Dikarya</taxon>
        <taxon>Basidiomycota</taxon>
        <taxon>Agaricomycotina</taxon>
        <taxon>Agaricomycetes</taxon>
        <taxon>Agaricomycetidae</taxon>
        <taxon>Agaricales</taxon>
        <taxon>Marasmiineae</taxon>
        <taxon>Omphalotaceae</taxon>
        <taxon>Lentinula</taxon>
    </lineage>
</organism>
<gene>
    <name evidence="1" type="ORF">LENED_004186</name>
</gene>
<sequence>MAEQDQARYYASTQYLLPADQAETKRLNEQHLIVVKAFENRLSLAPLTLHTGDKVLESAAGSGIWALDFARENSANGIEVEIECIDISFKQFPNTFSPHLHFSVHSVVNLPREWSNIFSYVHQRLVIFAMNDSLWRSAINELLRVLQPGGWIELVEFETKRFHWGVGPSSDKLYSLTDKLYAEKGIIKNVSDYLCTLLTEVGFVNVHCETREVPVGGFAKQVGNGYTGEHCGEVCMAMKELLVKGGDSGGVTAEEFDGLVQGAVREWNDSTEVYVKYYTIFAQKAMAS</sequence>
<dbReference type="Proteomes" id="UP000188533">
    <property type="component" value="Unassembled WGS sequence"/>
</dbReference>
<evidence type="ECO:0008006" key="3">
    <source>
        <dbReference type="Google" id="ProtNLM"/>
    </source>
</evidence>
<reference evidence="1 2" key="2">
    <citation type="submission" date="2017-02" db="EMBL/GenBank/DDBJ databases">
        <title>A genome survey and senescence transcriptome analysis in Lentinula edodes.</title>
        <authorList>
            <person name="Sakamoto Y."/>
            <person name="Nakade K."/>
            <person name="Sato S."/>
            <person name="Yoshida Y."/>
            <person name="Miyazaki K."/>
            <person name="Natsume S."/>
            <person name="Konno N."/>
        </authorList>
    </citation>
    <scope>NUCLEOTIDE SEQUENCE [LARGE SCALE GENOMIC DNA]</scope>
    <source>
        <strain evidence="1 2">NBRC 111202</strain>
    </source>
</reference>
<protein>
    <recommendedName>
        <fullName evidence="3">S-adenosyl-L-methionine-dependent methyltransferase</fullName>
    </recommendedName>
</protein>
<keyword evidence="2" id="KW-1185">Reference proteome</keyword>
<dbReference type="AlphaFoldDB" id="A0A1Q3E5Z3"/>
<dbReference type="Gene3D" id="3.40.50.150">
    <property type="entry name" value="Vaccinia Virus protein VP39"/>
    <property type="match status" value="1"/>
</dbReference>
<comment type="caution">
    <text evidence="1">The sequence shown here is derived from an EMBL/GenBank/DDBJ whole genome shotgun (WGS) entry which is preliminary data.</text>
</comment>
<dbReference type="EMBL" id="BDGU01000099">
    <property type="protein sequence ID" value="GAW02524.1"/>
    <property type="molecule type" value="Genomic_DNA"/>
</dbReference>
<accession>A0A1Q3E5Z3</accession>
<dbReference type="PANTHER" id="PTHR43591:SF50">
    <property type="entry name" value="METHYLTRANSFERASE DOMAIN-CONTAINING PROTEIN-RELATED"/>
    <property type="match status" value="1"/>
</dbReference>
<evidence type="ECO:0000313" key="2">
    <source>
        <dbReference type="Proteomes" id="UP000188533"/>
    </source>
</evidence>